<dbReference type="GeneID" id="35874348"/>
<dbReference type="Proteomes" id="UP000182692">
    <property type="component" value="Unassembled WGS sequence"/>
</dbReference>
<dbReference type="Pfam" id="PF03746">
    <property type="entry name" value="LamB_YcsF"/>
    <property type="match status" value="1"/>
</dbReference>
<organism evidence="1 2">
    <name type="scientific">Enterovibrio norvegicus DSM 15893</name>
    <dbReference type="NCBI Taxonomy" id="1121869"/>
    <lineage>
        <taxon>Bacteria</taxon>
        <taxon>Pseudomonadati</taxon>
        <taxon>Pseudomonadota</taxon>
        <taxon>Gammaproteobacteria</taxon>
        <taxon>Vibrionales</taxon>
        <taxon>Vibrionaceae</taxon>
        <taxon>Enterovibrio</taxon>
    </lineage>
</organism>
<dbReference type="SUPFAM" id="SSF88713">
    <property type="entry name" value="Glycoside hydrolase/deacetylase"/>
    <property type="match status" value="1"/>
</dbReference>
<accession>A0A1I5U0F7</accession>
<dbReference type="NCBIfam" id="NF003814">
    <property type="entry name" value="PRK05406.1-3"/>
    <property type="match status" value="1"/>
</dbReference>
<protein>
    <submittedName>
        <fullName evidence="1">UPF0271 protein</fullName>
    </submittedName>
</protein>
<dbReference type="PANTHER" id="PTHR30292">
    <property type="entry name" value="UNCHARACTERIZED PROTEIN YBGL-RELATED"/>
    <property type="match status" value="1"/>
</dbReference>
<reference evidence="1 2" key="1">
    <citation type="submission" date="2016-10" db="EMBL/GenBank/DDBJ databases">
        <authorList>
            <person name="de Groot N.N."/>
        </authorList>
    </citation>
    <scope>NUCLEOTIDE SEQUENCE [LARGE SCALE GENOMIC DNA]</scope>
    <source>
        <strain evidence="1 2">DSM 15893</strain>
    </source>
</reference>
<sequence>MKLNCDMGESYGAWVMGNDEAVMPCIDMASIACGFHASDPVTMQQTVAMALKHGVSIGAHPGYPDLLGFGRRKFDCTTEELRAWLAYQIGALQGICRQQRTYVDYVKPHGALYNTMMRDMDVLRTVMLAVKEAAPGSALVVMAIPSRCVIEGMAEDIGIELMYEAFSDRAYDDAGYLVDRKVEGAVHGSADAIIRQVQQIVENGTVTTLSGKTLAVKADTLCIHGDGPHATAVASALHHWRKKDKL</sequence>
<dbReference type="EMBL" id="FOWR01000028">
    <property type="protein sequence ID" value="SFP88763.1"/>
    <property type="molecule type" value="Genomic_DNA"/>
</dbReference>
<gene>
    <name evidence="1" type="ORF">SAMN03084138_03418</name>
</gene>
<dbReference type="Gene3D" id="3.20.20.370">
    <property type="entry name" value="Glycoside hydrolase/deacetylase"/>
    <property type="match status" value="1"/>
</dbReference>
<name>A0A1I5U0F7_9GAMM</name>
<dbReference type="GO" id="GO:0005975">
    <property type="term" value="P:carbohydrate metabolic process"/>
    <property type="evidence" value="ECO:0007669"/>
    <property type="project" value="InterPro"/>
</dbReference>
<dbReference type="OrthoDB" id="9773478at2"/>
<evidence type="ECO:0000313" key="2">
    <source>
        <dbReference type="Proteomes" id="UP000182692"/>
    </source>
</evidence>
<dbReference type="RefSeq" id="WP_074927881.1">
    <property type="nucleotide sequence ID" value="NZ_FOWR01000028.1"/>
</dbReference>
<dbReference type="InterPro" id="IPR005501">
    <property type="entry name" value="LamB/YcsF/PxpA-like"/>
</dbReference>
<dbReference type="CDD" id="cd10787">
    <property type="entry name" value="LamB_YcsF_like"/>
    <property type="match status" value="1"/>
</dbReference>
<dbReference type="STRING" id="1121869.SAMN03084138_03418"/>
<proteinExistence type="predicted"/>
<dbReference type="PANTHER" id="PTHR30292:SF0">
    <property type="entry name" value="5-OXOPROLINASE SUBUNIT A"/>
    <property type="match status" value="1"/>
</dbReference>
<dbReference type="NCBIfam" id="NF003816">
    <property type="entry name" value="PRK05406.1-5"/>
    <property type="match status" value="1"/>
</dbReference>
<dbReference type="AlphaFoldDB" id="A0A1I5U0F7"/>
<dbReference type="InterPro" id="IPR011330">
    <property type="entry name" value="Glyco_hydro/deAcase_b/a-brl"/>
</dbReference>
<evidence type="ECO:0000313" key="1">
    <source>
        <dbReference type="EMBL" id="SFP88763.1"/>
    </source>
</evidence>